<dbReference type="OrthoDB" id="1630758at2759"/>
<dbReference type="PANTHER" id="PTHR15315:SF22">
    <property type="entry name" value="OS01G0905700 PROTEIN"/>
    <property type="match status" value="1"/>
</dbReference>
<dbReference type="Proteomes" id="UP000189703">
    <property type="component" value="Unplaced"/>
</dbReference>
<dbReference type="Pfam" id="PF13920">
    <property type="entry name" value="zf-C3HC4_3"/>
    <property type="match status" value="1"/>
</dbReference>
<gene>
    <name evidence="2" type="primary">LOC104591603</name>
</gene>
<evidence type="ECO:0000313" key="2">
    <source>
        <dbReference type="RefSeq" id="XP_010248807.1"/>
    </source>
</evidence>
<dbReference type="OMA" id="PEREDEC"/>
<dbReference type="eggNOG" id="KOG1039">
    <property type="taxonomic scope" value="Eukaryota"/>
</dbReference>
<dbReference type="PANTHER" id="PTHR15315">
    <property type="entry name" value="RING FINGER PROTEIN 41, 151"/>
    <property type="match status" value="1"/>
</dbReference>
<dbReference type="RefSeq" id="XP_010248807.1">
    <property type="nucleotide sequence ID" value="XM_010250505.2"/>
</dbReference>
<dbReference type="PROSITE" id="PS50089">
    <property type="entry name" value="ZF_RING_2"/>
    <property type="match status" value="1"/>
</dbReference>
<protein>
    <submittedName>
        <fullName evidence="2">RING-H2 finger protein ATL47-like</fullName>
    </submittedName>
</protein>
<organism evidence="1 2">
    <name type="scientific">Nelumbo nucifera</name>
    <name type="common">Sacred lotus</name>
    <dbReference type="NCBI Taxonomy" id="4432"/>
    <lineage>
        <taxon>Eukaryota</taxon>
        <taxon>Viridiplantae</taxon>
        <taxon>Streptophyta</taxon>
        <taxon>Embryophyta</taxon>
        <taxon>Tracheophyta</taxon>
        <taxon>Spermatophyta</taxon>
        <taxon>Magnoliopsida</taxon>
        <taxon>Proteales</taxon>
        <taxon>Nelumbonaceae</taxon>
        <taxon>Nelumbo</taxon>
    </lineage>
</organism>
<evidence type="ECO:0000313" key="1">
    <source>
        <dbReference type="Proteomes" id="UP000189703"/>
    </source>
</evidence>
<name>A0A1U7Z8L6_NELNU</name>
<dbReference type="InterPro" id="IPR013083">
    <property type="entry name" value="Znf_RING/FYVE/PHD"/>
</dbReference>
<proteinExistence type="predicted"/>
<keyword evidence="1" id="KW-1185">Reference proteome</keyword>
<dbReference type="STRING" id="4432.A0A1U7Z8L6"/>
<dbReference type="SMART" id="SM00184">
    <property type="entry name" value="RING"/>
    <property type="match status" value="1"/>
</dbReference>
<dbReference type="InterPro" id="IPR001841">
    <property type="entry name" value="Znf_RING"/>
</dbReference>
<sequence length="251" mass="29113">MWQRQLDKSSYKESVKALEADIQHANRLAAALPRDYGGGYFQMRLSYSPFAPFFLLLIEWMDFSCTDTLPSYLGLLHIIIYKAYVDGMKTTSSHERKANLREFYAVIYPSLRQLVGELSELENKNGRSQFPEVLSRKRVEGTRKISVEDAEREDECEICMEPCTRMVLPNCGHSMCISCFHDWNMRSQSCPFCRGSLKRVNSNDLWVLTSSSDVIDTATLAEENLKRFYLYMNTLPLLMPDTLFFVYDHMI</sequence>
<dbReference type="GeneID" id="104591603"/>
<dbReference type="SUPFAM" id="SSF57850">
    <property type="entry name" value="RING/U-box"/>
    <property type="match status" value="1"/>
</dbReference>
<dbReference type="GO" id="GO:0016567">
    <property type="term" value="P:protein ubiquitination"/>
    <property type="evidence" value="ECO:0000318"/>
    <property type="project" value="GO_Central"/>
</dbReference>
<dbReference type="KEGG" id="nnu:104591603"/>
<reference evidence="2" key="1">
    <citation type="submission" date="2025-08" db="UniProtKB">
        <authorList>
            <consortium name="RefSeq"/>
        </authorList>
    </citation>
    <scope>IDENTIFICATION</scope>
</reference>
<dbReference type="AlphaFoldDB" id="A0A1U7Z8L6"/>
<dbReference type="Gene3D" id="3.30.40.10">
    <property type="entry name" value="Zinc/RING finger domain, C3HC4 (zinc finger)"/>
    <property type="match status" value="1"/>
</dbReference>
<dbReference type="GO" id="GO:0061630">
    <property type="term" value="F:ubiquitin protein ligase activity"/>
    <property type="evidence" value="ECO:0000318"/>
    <property type="project" value="GO_Central"/>
</dbReference>
<accession>A0A1U7Z8L6</accession>